<evidence type="ECO:0000313" key="2">
    <source>
        <dbReference type="Proteomes" id="UP000632273"/>
    </source>
</evidence>
<gene>
    <name evidence="1" type="ORF">GCM10011383_25680</name>
</gene>
<keyword evidence="2" id="KW-1185">Reference proteome</keyword>
<proteinExistence type="predicted"/>
<sequence length="303" mass="34758">MVNIFLRGPLREIIIGVLVLLSFETQAQESLPKPHTLTPNVTILTDSFTIPQLNRERRIWLYLPNDYATSQRRYPVLYLQDGQNVFDEATSFSGEWGVDETLSHLQATGQDQGCIVVAVDNDGKRRLDEYSPWRNEKLGGGEGSAYVEFVVKTLKPYLDSHYRTLPGREHTGIAGSSMGALISLYAALKYPDVFSKVGVFSPAFWFAEQPLFTFVRTAKIQLPMRFYFVAGAQEGEKMVPLMSAMRDSLRSLGVAEKDISYQVRADGKHSEWFWRREFPAAYQWLYAPKRHWWQPHLIRQAQK</sequence>
<dbReference type="EMBL" id="BMHT01000004">
    <property type="protein sequence ID" value="GGF13327.1"/>
    <property type="molecule type" value="Genomic_DNA"/>
</dbReference>
<reference evidence="2" key="1">
    <citation type="journal article" date="2019" name="Int. J. Syst. Evol. Microbiol.">
        <title>The Global Catalogue of Microorganisms (GCM) 10K type strain sequencing project: providing services to taxonomists for standard genome sequencing and annotation.</title>
        <authorList>
            <consortium name="The Broad Institute Genomics Platform"/>
            <consortium name="The Broad Institute Genome Sequencing Center for Infectious Disease"/>
            <person name="Wu L."/>
            <person name="Ma J."/>
        </authorList>
    </citation>
    <scope>NUCLEOTIDE SEQUENCE [LARGE SCALE GENOMIC DNA]</scope>
    <source>
        <strain evidence="2">CGMCC 1.15197</strain>
    </source>
</reference>
<dbReference type="SUPFAM" id="SSF53474">
    <property type="entry name" value="alpha/beta-Hydrolases"/>
    <property type="match status" value="1"/>
</dbReference>
<dbReference type="Pfam" id="PF00756">
    <property type="entry name" value="Esterase"/>
    <property type="match status" value="1"/>
</dbReference>
<accession>A0ABQ1UBE2</accession>
<organism evidence="1 2">
    <name type="scientific">Hymenobacter cavernae</name>
    <dbReference type="NCBI Taxonomy" id="2044852"/>
    <lineage>
        <taxon>Bacteria</taxon>
        <taxon>Pseudomonadati</taxon>
        <taxon>Bacteroidota</taxon>
        <taxon>Cytophagia</taxon>
        <taxon>Cytophagales</taxon>
        <taxon>Hymenobacteraceae</taxon>
        <taxon>Hymenobacter</taxon>
    </lineage>
</organism>
<comment type="caution">
    <text evidence="1">The sequence shown here is derived from an EMBL/GenBank/DDBJ whole genome shotgun (WGS) entry which is preliminary data.</text>
</comment>
<evidence type="ECO:0000313" key="1">
    <source>
        <dbReference type="EMBL" id="GGF13327.1"/>
    </source>
</evidence>
<dbReference type="Gene3D" id="3.40.50.1820">
    <property type="entry name" value="alpha/beta hydrolase"/>
    <property type="match status" value="1"/>
</dbReference>
<dbReference type="InterPro" id="IPR000801">
    <property type="entry name" value="Esterase-like"/>
</dbReference>
<dbReference type="InterPro" id="IPR029058">
    <property type="entry name" value="AB_hydrolase_fold"/>
</dbReference>
<dbReference type="PANTHER" id="PTHR48098">
    <property type="entry name" value="ENTEROCHELIN ESTERASE-RELATED"/>
    <property type="match status" value="1"/>
</dbReference>
<dbReference type="InterPro" id="IPR050583">
    <property type="entry name" value="Mycobacterial_A85_antigen"/>
</dbReference>
<evidence type="ECO:0008006" key="3">
    <source>
        <dbReference type="Google" id="ProtNLM"/>
    </source>
</evidence>
<protein>
    <recommendedName>
        <fullName evidence="3">Alpha/beta hydrolase</fullName>
    </recommendedName>
</protein>
<dbReference type="Proteomes" id="UP000632273">
    <property type="component" value="Unassembled WGS sequence"/>
</dbReference>
<name>A0ABQ1UBE2_9BACT</name>
<dbReference type="PANTHER" id="PTHR48098:SF6">
    <property type="entry name" value="FERRI-BACILLIBACTIN ESTERASE BESA"/>
    <property type="match status" value="1"/>
</dbReference>